<sequence length="107" mass="11429">MDREGAVNFALMMSQMEGGCPVDYNIIIDLFLQIDITSFEGKASHGDYEELLVLVIAETYDKVDAANNVAVTNDPVSRVNTSAISLGQDTAVIVNTGSGVASPLARY</sequence>
<proteinExistence type="predicted"/>
<evidence type="ECO:0000313" key="2">
    <source>
        <dbReference type="Proteomes" id="UP001151760"/>
    </source>
</evidence>
<gene>
    <name evidence="1" type="ORF">Tco_1004580</name>
</gene>
<organism evidence="1 2">
    <name type="scientific">Tanacetum coccineum</name>
    <dbReference type="NCBI Taxonomy" id="301880"/>
    <lineage>
        <taxon>Eukaryota</taxon>
        <taxon>Viridiplantae</taxon>
        <taxon>Streptophyta</taxon>
        <taxon>Embryophyta</taxon>
        <taxon>Tracheophyta</taxon>
        <taxon>Spermatophyta</taxon>
        <taxon>Magnoliopsida</taxon>
        <taxon>eudicotyledons</taxon>
        <taxon>Gunneridae</taxon>
        <taxon>Pentapetalae</taxon>
        <taxon>asterids</taxon>
        <taxon>campanulids</taxon>
        <taxon>Asterales</taxon>
        <taxon>Asteraceae</taxon>
        <taxon>Asteroideae</taxon>
        <taxon>Anthemideae</taxon>
        <taxon>Anthemidinae</taxon>
        <taxon>Tanacetum</taxon>
    </lineage>
</organism>
<reference evidence="1" key="2">
    <citation type="submission" date="2022-01" db="EMBL/GenBank/DDBJ databases">
        <authorList>
            <person name="Yamashiro T."/>
            <person name="Shiraishi A."/>
            <person name="Satake H."/>
            <person name="Nakayama K."/>
        </authorList>
    </citation>
    <scope>NUCLEOTIDE SEQUENCE</scope>
</reference>
<dbReference type="EMBL" id="BQNB010017254">
    <property type="protein sequence ID" value="GJT61047.1"/>
    <property type="molecule type" value="Genomic_DNA"/>
</dbReference>
<keyword evidence="2" id="KW-1185">Reference proteome</keyword>
<reference evidence="1" key="1">
    <citation type="journal article" date="2022" name="Int. J. Mol. Sci.">
        <title>Draft Genome of Tanacetum Coccineum: Genomic Comparison of Closely Related Tanacetum-Family Plants.</title>
        <authorList>
            <person name="Yamashiro T."/>
            <person name="Shiraishi A."/>
            <person name="Nakayama K."/>
            <person name="Satake H."/>
        </authorList>
    </citation>
    <scope>NUCLEOTIDE SEQUENCE</scope>
</reference>
<name>A0ABQ5FE79_9ASTR</name>
<comment type="caution">
    <text evidence="1">The sequence shown here is derived from an EMBL/GenBank/DDBJ whole genome shotgun (WGS) entry which is preliminary data.</text>
</comment>
<accession>A0ABQ5FE79</accession>
<dbReference type="Proteomes" id="UP001151760">
    <property type="component" value="Unassembled WGS sequence"/>
</dbReference>
<protein>
    <submittedName>
        <fullName evidence="1">Uncharacterized protein</fullName>
    </submittedName>
</protein>
<evidence type="ECO:0000313" key="1">
    <source>
        <dbReference type="EMBL" id="GJT61047.1"/>
    </source>
</evidence>